<proteinExistence type="predicted"/>
<dbReference type="GeneID" id="69039371"/>
<accession>C0NT75</accession>
<evidence type="ECO:0000313" key="3">
    <source>
        <dbReference type="Proteomes" id="UP000001631"/>
    </source>
</evidence>
<dbReference type="Proteomes" id="UP000001631">
    <property type="component" value="Unassembled WGS sequence"/>
</dbReference>
<dbReference type="EMBL" id="GG663371">
    <property type="protein sequence ID" value="EEH05236.1"/>
    <property type="molecule type" value="Genomic_DNA"/>
</dbReference>
<evidence type="ECO:0000256" key="1">
    <source>
        <dbReference type="SAM" id="MobiDB-lite"/>
    </source>
</evidence>
<organism evidence="2 3">
    <name type="scientific">Ajellomyces capsulatus (strain G186AR / H82 / ATCC MYA-2454 / RMSCC 2432)</name>
    <name type="common">Darling's disease fungus</name>
    <name type="synonym">Histoplasma capsulatum</name>
    <dbReference type="NCBI Taxonomy" id="447093"/>
    <lineage>
        <taxon>Eukaryota</taxon>
        <taxon>Fungi</taxon>
        <taxon>Dikarya</taxon>
        <taxon>Ascomycota</taxon>
        <taxon>Pezizomycotina</taxon>
        <taxon>Eurotiomycetes</taxon>
        <taxon>Eurotiomycetidae</taxon>
        <taxon>Onygenales</taxon>
        <taxon>Ajellomycetaceae</taxon>
        <taxon>Histoplasma</taxon>
    </lineage>
</organism>
<feature type="compositionally biased region" description="Polar residues" evidence="1">
    <location>
        <begin position="76"/>
        <end position="87"/>
    </location>
</feature>
<evidence type="ECO:0000313" key="2">
    <source>
        <dbReference type="EMBL" id="EEH05236.1"/>
    </source>
</evidence>
<protein>
    <submittedName>
        <fullName evidence="2">Uncharacterized protein</fullName>
    </submittedName>
</protein>
<feature type="compositionally biased region" description="Basic and acidic residues" evidence="1">
    <location>
        <begin position="88"/>
        <end position="100"/>
    </location>
</feature>
<reference evidence="2" key="1">
    <citation type="submission" date="2009-02" db="EMBL/GenBank/DDBJ databases">
        <title>The Genome Sequence of Ajellomyces capsulatus strain G186AR.</title>
        <authorList>
            <consortium name="The Broad Institute Genome Sequencing Platform"/>
            <person name="Champion M."/>
            <person name="Cuomo C."/>
            <person name="Ma L.-J."/>
            <person name="Henn M.R."/>
            <person name="Sil A."/>
            <person name="Goldman B."/>
            <person name="Young S.K."/>
            <person name="Kodira C.D."/>
            <person name="Zeng Q."/>
            <person name="Koehrsen M."/>
            <person name="Alvarado L."/>
            <person name="Berlin A."/>
            <person name="Borenstein D."/>
            <person name="Chen Z."/>
            <person name="Engels R."/>
            <person name="Freedman E."/>
            <person name="Gellesch M."/>
            <person name="Goldberg J."/>
            <person name="Griggs A."/>
            <person name="Gujja S."/>
            <person name="Heiman D."/>
            <person name="Hepburn T."/>
            <person name="Howarth C."/>
            <person name="Jen D."/>
            <person name="Larson L."/>
            <person name="Lewis B."/>
            <person name="Mehta T."/>
            <person name="Park D."/>
            <person name="Pearson M."/>
            <person name="Roberts A."/>
            <person name="Saif S."/>
            <person name="Shea T."/>
            <person name="Shenoy N."/>
            <person name="Sisk P."/>
            <person name="Stolte C."/>
            <person name="Sykes S."/>
            <person name="Walk T."/>
            <person name="White J."/>
            <person name="Yandava C."/>
            <person name="Klein B."/>
            <person name="McEwen J.G."/>
            <person name="Puccia R."/>
            <person name="Goldman G.H."/>
            <person name="Felipe M.S."/>
            <person name="Nino-Vega G."/>
            <person name="San-Blas G."/>
            <person name="Taylor J."/>
            <person name="Mendoza L."/>
            <person name="Galagan J."/>
            <person name="Nusbaum C."/>
            <person name="Birren B."/>
        </authorList>
    </citation>
    <scope>NUCLEOTIDE SEQUENCE</scope>
    <source>
        <strain evidence="2">G186AR</strain>
    </source>
</reference>
<name>C0NT75_AJECG</name>
<dbReference type="RefSeq" id="XP_045285717.1">
    <property type="nucleotide sequence ID" value="XM_045433404.1"/>
</dbReference>
<dbReference type="HOGENOM" id="CLU_1554814_0_0_1"/>
<sequence>MTTQTFPRFPRETTQIGSTKIWRLNGANKGRELGRRLTPAIYAKRRSENLASVAGRDVKYSDRRKAGGPGGWVNISHPSSQFKNNEGINDKNSEKREKRTEGRYGRRIYTSIGRSCDHRVSGQVTAPRHSIQDSQSLTLRRPSAGIELLPISLLSLRYRYDETSIGSRNMKC</sequence>
<dbReference type="InParanoid" id="C0NT75"/>
<gene>
    <name evidence="2" type="ORF">HCBG_06355</name>
</gene>
<dbReference type="AlphaFoldDB" id="C0NT75"/>
<keyword evidence="3" id="KW-1185">Reference proteome</keyword>
<feature type="region of interest" description="Disordered" evidence="1">
    <location>
        <begin position="61"/>
        <end position="100"/>
    </location>
</feature>